<keyword evidence="7" id="KW-1185">Reference proteome</keyword>
<organism evidence="5 7">
    <name type="scientific">Rubrobacter radiotolerans</name>
    <name type="common">Arthrobacter radiotolerans</name>
    <dbReference type="NCBI Taxonomy" id="42256"/>
    <lineage>
        <taxon>Bacteria</taxon>
        <taxon>Bacillati</taxon>
        <taxon>Actinomycetota</taxon>
        <taxon>Rubrobacteria</taxon>
        <taxon>Rubrobacterales</taxon>
        <taxon>Rubrobacteraceae</taxon>
        <taxon>Rubrobacter</taxon>
    </lineage>
</organism>
<evidence type="ECO:0000313" key="5">
    <source>
        <dbReference type="EMBL" id="AHY46209.1"/>
    </source>
</evidence>
<dbReference type="GO" id="GO:1901137">
    <property type="term" value="P:carbohydrate derivative biosynthetic process"/>
    <property type="evidence" value="ECO:0007669"/>
    <property type="project" value="UniProtKB-ARBA"/>
</dbReference>
<reference evidence="5 7" key="1">
    <citation type="submission" date="2014-03" db="EMBL/GenBank/DDBJ databases">
        <title>Complete genome sequence of the Radio-Resistant Rubrobacter radiotolerans RSPS-4.</title>
        <authorList>
            <person name="Egas C.C."/>
            <person name="Barroso C.C."/>
            <person name="Froufe H.J.C."/>
            <person name="Pacheco J.J."/>
            <person name="Albuquerque L.L."/>
            <person name="da Costa M.M.S."/>
        </authorList>
    </citation>
    <scope>NUCLEOTIDE SEQUENCE [LARGE SCALE GENOMIC DNA]</scope>
    <source>
        <strain evidence="5 7">RSPS-4</strain>
    </source>
</reference>
<evidence type="ECO:0000313" key="6">
    <source>
        <dbReference type="EMBL" id="MDX5893618.1"/>
    </source>
</evidence>
<dbReference type="PATRIC" id="fig|42256.3.peg.937"/>
<dbReference type="InterPro" id="IPR028098">
    <property type="entry name" value="Glyco_trans_4-like_N"/>
</dbReference>
<dbReference type="Pfam" id="PF13439">
    <property type="entry name" value="Glyco_transf_4"/>
    <property type="match status" value="1"/>
</dbReference>
<dbReference type="KEGG" id="rrd:RradSPS_0926"/>
<dbReference type="EMBL" id="JAWXXX010000001">
    <property type="protein sequence ID" value="MDX5893618.1"/>
    <property type="molecule type" value="Genomic_DNA"/>
</dbReference>
<dbReference type="RefSeq" id="WP_038681013.1">
    <property type="nucleotide sequence ID" value="NZ_CP007514.1"/>
</dbReference>
<keyword evidence="2 5" id="KW-0808">Transferase</keyword>
<reference evidence="6" key="2">
    <citation type="submission" date="2023-11" db="EMBL/GenBank/DDBJ databases">
        <title>MicrobeMod: A computational toolkit for identifying prokaryotic methylation and restriction-modification with nanopore sequencing.</title>
        <authorList>
            <person name="Crits-Christoph A."/>
            <person name="Kang S.C."/>
            <person name="Lee H."/>
            <person name="Ostrov N."/>
        </authorList>
    </citation>
    <scope>NUCLEOTIDE SEQUENCE</scope>
    <source>
        <strain evidence="6">ATCC 51242</strain>
    </source>
</reference>
<dbReference type="SUPFAM" id="SSF53756">
    <property type="entry name" value="UDP-Glycosyltransferase/glycogen phosphorylase"/>
    <property type="match status" value="1"/>
</dbReference>
<dbReference type="Gene3D" id="3.40.50.2000">
    <property type="entry name" value="Glycogen Phosphorylase B"/>
    <property type="match status" value="2"/>
</dbReference>
<dbReference type="Proteomes" id="UP000025229">
    <property type="component" value="Chromosome"/>
</dbReference>
<dbReference type="InterPro" id="IPR001296">
    <property type="entry name" value="Glyco_trans_1"/>
</dbReference>
<dbReference type="Pfam" id="PF00534">
    <property type="entry name" value="Glycos_transf_1"/>
    <property type="match status" value="1"/>
</dbReference>
<name>A0A023X2B9_RUBRA</name>
<evidence type="ECO:0000256" key="1">
    <source>
        <dbReference type="ARBA" id="ARBA00022676"/>
    </source>
</evidence>
<dbReference type="InterPro" id="IPR050194">
    <property type="entry name" value="Glycosyltransferase_grp1"/>
</dbReference>
<evidence type="ECO:0000313" key="7">
    <source>
        <dbReference type="Proteomes" id="UP000025229"/>
    </source>
</evidence>
<dbReference type="HOGENOM" id="CLU_042257_1_0_11"/>
<dbReference type="Proteomes" id="UP001281130">
    <property type="component" value="Unassembled WGS sequence"/>
</dbReference>
<dbReference type="CDD" id="cd03802">
    <property type="entry name" value="GT4_AviGT4-like"/>
    <property type="match status" value="1"/>
</dbReference>
<feature type="domain" description="Glycosyltransferase subfamily 4-like N-terminal" evidence="4">
    <location>
        <begin position="19"/>
        <end position="169"/>
    </location>
</feature>
<dbReference type="PANTHER" id="PTHR45947">
    <property type="entry name" value="SULFOQUINOVOSYL TRANSFERASE SQD2"/>
    <property type="match status" value="1"/>
</dbReference>
<accession>A0A023X2B9</accession>
<dbReference type="PANTHER" id="PTHR45947:SF3">
    <property type="entry name" value="SULFOQUINOVOSYL TRANSFERASE SQD2"/>
    <property type="match status" value="1"/>
</dbReference>
<evidence type="ECO:0000259" key="4">
    <source>
        <dbReference type="Pfam" id="PF13439"/>
    </source>
</evidence>
<evidence type="ECO:0000256" key="2">
    <source>
        <dbReference type="ARBA" id="ARBA00022679"/>
    </source>
</evidence>
<keyword evidence="1" id="KW-0328">Glycosyltransferase</keyword>
<dbReference type="EMBL" id="CP007514">
    <property type="protein sequence ID" value="AHY46209.1"/>
    <property type="molecule type" value="Genomic_DNA"/>
</dbReference>
<feature type="domain" description="Glycosyl transferase family 1" evidence="3">
    <location>
        <begin position="176"/>
        <end position="314"/>
    </location>
</feature>
<gene>
    <name evidence="5" type="ORF">RradSPS_0926</name>
    <name evidence="6" type="ORF">SIL72_06190</name>
</gene>
<dbReference type="OrthoDB" id="9809227at2"/>
<dbReference type="STRING" id="42256.RradSPS_0926"/>
<dbReference type="GO" id="GO:0016757">
    <property type="term" value="F:glycosyltransferase activity"/>
    <property type="evidence" value="ECO:0007669"/>
    <property type="project" value="UniProtKB-KW"/>
</dbReference>
<proteinExistence type="predicted"/>
<dbReference type="AlphaFoldDB" id="A0A023X2B9"/>
<dbReference type="eggNOG" id="COG0438">
    <property type="taxonomic scope" value="Bacteria"/>
</dbReference>
<evidence type="ECO:0000259" key="3">
    <source>
        <dbReference type="Pfam" id="PF00534"/>
    </source>
</evidence>
<sequence>MRVAVIASSRFPIREPFAGGLEAHTHALAEGLRTRGHAVEVFASEGSGSGLTGMDVLSLSPEARSDRSMPSENFMREHHAYLRLMLDLSGSDFDVVQNSSLHYLPVAMAPALSAPVVTTLHTPPTPWMESALRCSGGAAVCVSVSGSNARSWRGTTQVREVIPNGIDLDLWAFRPRPESEDLAVWSGRIVPEKGPHLAVLAARRAGLRIGLAGPVGDRDYFEREVAPLLGPRAEYVGHLRQGELAELVGRAAVALCTPRWPEPYGLVVAEALACGTPVAAFDRGAMREVLDRKTGRLARPDSAAELARAALEARDLDRTDCRRRAETHCSLGAMTARYERLYRELLTARSVPAAG</sequence>
<protein>
    <submittedName>
        <fullName evidence="5 6">Glycosyltransferase</fullName>
    </submittedName>
</protein>